<organism evidence="1">
    <name type="scientific">uncultured Sphingomonas sp</name>
    <dbReference type="NCBI Taxonomy" id="158754"/>
    <lineage>
        <taxon>Bacteria</taxon>
        <taxon>Pseudomonadati</taxon>
        <taxon>Pseudomonadota</taxon>
        <taxon>Alphaproteobacteria</taxon>
        <taxon>Sphingomonadales</taxon>
        <taxon>Sphingomonadaceae</taxon>
        <taxon>Sphingomonas</taxon>
        <taxon>environmental samples</taxon>
    </lineage>
</organism>
<reference evidence="1" key="1">
    <citation type="submission" date="2020-02" db="EMBL/GenBank/DDBJ databases">
        <authorList>
            <person name="Meier V. D."/>
        </authorList>
    </citation>
    <scope>NUCLEOTIDE SEQUENCE</scope>
    <source>
        <strain evidence="1">AVDCRST_MAG09</strain>
    </source>
</reference>
<dbReference type="AlphaFoldDB" id="A0A6J4SNW1"/>
<dbReference type="EMBL" id="CADCVZ010000015">
    <property type="protein sequence ID" value="CAA9499646.1"/>
    <property type="molecule type" value="Genomic_DNA"/>
</dbReference>
<gene>
    <name evidence="1" type="ORF">AVDCRST_MAG09-902</name>
</gene>
<name>A0A6J4SNW1_9SPHN</name>
<protein>
    <submittedName>
        <fullName evidence="1">Gene Transfer Agent terminase protein</fullName>
    </submittedName>
</protein>
<sequence>MKRYLTLLRRLSRELDEIKSRVWAALSPADVRAFAWTWDAAAGTNQWEPEGDWRVWPLLAGRGFGKTRSGSEWILEQARRHPGARIALVGATLEEVARVMVEGESGLLCCNPPGEKLKWSASRSELAVRVRGGRPRFLGRRWGAAARPPASFRLGRRAGQMARRRQ</sequence>
<accession>A0A6J4SNW1</accession>
<proteinExistence type="predicted"/>
<dbReference type="RefSeq" id="WP_294172223.1">
    <property type="nucleotide sequence ID" value="NZ_CADCVZ010000015.1"/>
</dbReference>
<evidence type="ECO:0000313" key="1">
    <source>
        <dbReference type="EMBL" id="CAA9499646.1"/>
    </source>
</evidence>